<dbReference type="PROSITE" id="PS50893">
    <property type="entry name" value="ABC_TRANSPORTER_2"/>
    <property type="match status" value="1"/>
</dbReference>
<sequence>MTALYSLRGITRSYGNREVLHIDSLDIQPGDIHALLGANGAGKSTLMRILAFLDSPSSGELYFKGEKVFAGQEARHRPGVVWVPQFPVMFTGSLLYNIEYPMALKKIPPQERKKRAVELLESVTLGHLAKAPAHKLSGGEAQRASIARALAAGVEIILFDEPTANVDQRAQDDFMALVRSLRERRGLSICITTHNAAMAAALCRKQIFLVEGKLVRQHVLPDGSVAWPGKLAKTPEGFHLCVTPDAVASFSPGTPGAPGAPGAAAPGKGVVRGVADFAAGVTVRLELSPGRMVEFLLEDTASRDMACSLALNSPLAIHVERDTLAGGIKA</sequence>
<dbReference type="SUPFAM" id="SSF52540">
    <property type="entry name" value="P-loop containing nucleoside triphosphate hydrolases"/>
    <property type="match status" value="1"/>
</dbReference>
<gene>
    <name evidence="4" type="ORF">KL86DPRO_40099</name>
</gene>
<keyword evidence="2" id="KW-0067">ATP-binding</keyword>
<dbReference type="PROSITE" id="PS00211">
    <property type="entry name" value="ABC_TRANSPORTER_1"/>
    <property type="match status" value="1"/>
</dbReference>
<protein>
    <submittedName>
        <fullName evidence="4">Putative Phosphonate-transporting ATPase</fullName>
        <ecNumber evidence="4">3.6.3.28</ecNumber>
    </submittedName>
</protein>
<dbReference type="InterPro" id="IPR003439">
    <property type="entry name" value="ABC_transporter-like_ATP-bd"/>
</dbReference>
<dbReference type="InterPro" id="IPR017871">
    <property type="entry name" value="ABC_transporter-like_CS"/>
</dbReference>
<dbReference type="InterPro" id="IPR027417">
    <property type="entry name" value="P-loop_NTPase"/>
</dbReference>
<dbReference type="GO" id="GO:0005524">
    <property type="term" value="F:ATP binding"/>
    <property type="evidence" value="ECO:0007669"/>
    <property type="project" value="UniProtKB-KW"/>
</dbReference>
<evidence type="ECO:0000313" key="4">
    <source>
        <dbReference type="EMBL" id="SBW08434.1"/>
    </source>
</evidence>
<dbReference type="GO" id="GO:0022857">
    <property type="term" value="F:transmembrane transporter activity"/>
    <property type="evidence" value="ECO:0007669"/>
    <property type="project" value="TreeGrafter"/>
</dbReference>
<dbReference type="EMBL" id="FLUQ01000004">
    <property type="protein sequence ID" value="SBW08434.1"/>
    <property type="molecule type" value="Genomic_DNA"/>
</dbReference>
<dbReference type="GO" id="GO:0005886">
    <property type="term" value="C:plasma membrane"/>
    <property type="evidence" value="ECO:0007669"/>
    <property type="project" value="TreeGrafter"/>
</dbReference>
<evidence type="ECO:0000259" key="3">
    <source>
        <dbReference type="PROSITE" id="PS50893"/>
    </source>
</evidence>
<dbReference type="SMART" id="SM00382">
    <property type="entry name" value="AAA"/>
    <property type="match status" value="1"/>
</dbReference>
<dbReference type="AlphaFoldDB" id="A0A212K9P2"/>
<evidence type="ECO:0000256" key="2">
    <source>
        <dbReference type="ARBA" id="ARBA00022840"/>
    </source>
</evidence>
<dbReference type="InterPro" id="IPR015854">
    <property type="entry name" value="ABC_transpr_LolD-like"/>
</dbReference>
<accession>A0A212K9P2</accession>
<dbReference type="Pfam" id="PF00005">
    <property type="entry name" value="ABC_tran"/>
    <property type="match status" value="1"/>
</dbReference>
<organism evidence="4">
    <name type="scientific">uncultured delta proteobacterium</name>
    <dbReference type="NCBI Taxonomy" id="34034"/>
    <lineage>
        <taxon>Bacteria</taxon>
        <taxon>Deltaproteobacteria</taxon>
        <taxon>environmental samples</taxon>
    </lineage>
</organism>
<dbReference type="InterPro" id="IPR003593">
    <property type="entry name" value="AAA+_ATPase"/>
</dbReference>
<evidence type="ECO:0000256" key="1">
    <source>
        <dbReference type="ARBA" id="ARBA00022741"/>
    </source>
</evidence>
<dbReference type="Gene3D" id="3.40.50.300">
    <property type="entry name" value="P-loop containing nucleotide triphosphate hydrolases"/>
    <property type="match status" value="1"/>
</dbReference>
<reference evidence="4" key="1">
    <citation type="submission" date="2016-04" db="EMBL/GenBank/DDBJ databases">
        <authorList>
            <person name="Evans L.H."/>
            <person name="Alamgir A."/>
            <person name="Owens N."/>
            <person name="Weber N.D."/>
            <person name="Virtaneva K."/>
            <person name="Barbian K."/>
            <person name="Babar A."/>
            <person name="Rosenke K."/>
        </authorList>
    </citation>
    <scope>NUCLEOTIDE SEQUENCE</scope>
    <source>
        <strain evidence="4">86</strain>
    </source>
</reference>
<dbReference type="PANTHER" id="PTHR24220">
    <property type="entry name" value="IMPORT ATP-BINDING PROTEIN"/>
    <property type="match status" value="1"/>
</dbReference>
<keyword evidence="1" id="KW-0547">Nucleotide-binding</keyword>
<proteinExistence type="predicted"/>
<name>A0A212K9P2_9DELT</name>
<dbReference type="GO" id="GO:0016887">
    <property type="term" value="F:ATP hydrolysis activity"/>
    <property type="evidence" value="ECO:0007669"/>
    <property type="project" value="InterPro"/>
</dbReference>
<feature type="domain" description="ABC transporter" evidence="3">
    <location>
        <begin position="5"/>
        <end position="236"/>
    </location>
</feature>
<keyword evidence="4" id="KW-0378">Hydrolase</keyword>
<dbReference type="EC" id="3.6.3.28" evidence="4"/>